<keyword evidence="2" id="KW-1185">Reference proteome</keyword>
<evidence type="ECO:0000313" key="2">
    <source>
        <dbReference type="Proteomes" id="UP000826212"/>
    </source>
</evidence>
<protein>
    <submittedName>
        <fullName evidence="1">Uncharacterized protein</fullName>
    </submittedName>
</protein>
<name>A0AC61NQC0_9BACT</name>
<dbReference type="Proteomes" id="UP000826212">
    <property type="component" value="Chromosome"/>
</dbReference>
<accession>A0AC61NQC0</accession>
<evidence type="ECO:0000313" key="1">
    <source>
        <dbReference type="EMBL" id="QZE15627.1"/>
    </source>
</evidence>
<gene>
    <name evidence="1" type="ORF">K4L44_07285</name>
</gene>
<dbReference type="EMBL" id="CP081303">
    <property type="protein sequence ID" value="QZE15627.1"/>
    <property type="molecule type" value="Genomic_DNA"/>
</dbReference>
<proteinExistence type="predicted"/>
<sequence length="173" mass="19481">MKKSRGIIWAFLALSTLTGCSSFSKQNNKQYSIKEISQKVTTNIIQGEIPTKDLKFSYENIDLNGNGKPECFVGIPNGYYCGSGGCTFFLMDEKLDLKQQFSVSDVPFRVLKSSHDGWNDLVIMSNGRPHLMIYKNGHYPSNPSVEPIWKGNESVVKKTVFGNYYKGAKRYAL</sequence>
<reference evidence="1" key="1">
    <citation type="submission" date="2021-08" db="EMBL/GenBank/DDBJ databases">
        <title>Novel anaerobic bacterium isolated from sea squirt in East Sea, Republic of Korea.</title>
        <authorList>
            <person name="Nguyen T.H."/>
            <person name="Li Z."/>
            <person name="Lee Y.-J."/>
            <person name="Ko J."/>
            <person name="Kim S.-G."/>
        </authorList>
    </citation>
    <scope>NUCLEOTIDE SEQUENCE</scope>
    <source>
        <strain evidence="1">KCTC 25031</strain>
    </source>
</reference>
<organism evidence="1 2">
    <name type="scientific">Halosquirtibacter laminarini</name>
    <dbReference type="NCBI Taxonomy" id="3374600"/>
    <lineage>
        <taxon>Bacteria</taxon>
        <taxon>Pseudomonadati</taxon>
        <taxon>Bacteroidota</taxon>
        <taxon>Bacteroidia</taxon>
        <taxon>Marinilabiliales</taxon>
        <taxon>Prolixibacteraceae</taxon>
        <taxon>Halosquirtibacter</taxon>
    </lineage>
</organism>